<organism evidence="1 2">
    <name type="scientific">Gigaspora margarita</name>
    <dbReference type="NCBI Taxonomy" id="4874"/>
    <lineage>
        <taxon>Eukaryota</taxon>
        <taxon>Fungi</taxon>
        <taxon>Fungi incertae sedis</taxon>
        <taxon>Mucoromycota</taxon>
        <taxon>Glomeromycotina</taxon>
        <taxon>Glomeromycetes</taxon>
        <taxon>Diversisporales</taxon>
        <taxon>Gigasporaceae</taxon>
        <taxon>Gigaspora</taxon>
    </lineage>
</organism>
<evidence type="ECO:0000313" key="1">
    <source>
        <dbReference type="EMBL" id="KAF0562270.1"/>
    </source>
</evidence>
<reference evidence="1 2" key="1">
    <citation type="journal article" date="2019" name="Environ. Microbiol.">
        <title>At the nexus of three kingdoms: the genome of the mycorrhizal fungus Gigaspora margarita provides insights into plant, endobacterial and fungal interactions.</title>
        <authorList>
            <person name="Venice F."/>
            <person name="Ghignone S."/>
            <person name="Salvioli di Fossalunga A."/>
            <person name="Amselem J."/>
            <person name="Novero M."/>
            <person name="Xianan X."/>
            <person name="Sedzielewska Toro K."/>
            <person name="Morin E."/>
            <person name="Lipzen A."/>
            <person name="Grigoriev I.V."/>
            <person name="Henrissat B."/>
            <person name="Martin F.M."/>
            <person name="Bonfante P."/>
        </authorList>
    </citation>
    <scope>NUCLEOTIDE SEQUENCE [LARGE SCALE GENOMIC DNA]</scope>
    <source>
        <strain evidence="1 2">BEG34</strain>
    </source>
</reference>
<comment type="caution">
    <text evidence="1">The sequence shown here is derived from an EMBL/GenBank/DDBJ whole genome shotgun (WGS) entry which is preliminary data.</text>
</comment>
<evidence type="ECO:0000313" key="2">
    <source>
        <dbReference type="Proteomes" id="UP000439903"/>
    </source>
</evidence>
<dbReference type="AlphaFoldDB" id="A0A8H4EVP4"/>
<proteinExistence type="predicted"/>
<keyword evidence="2" id="KW-1185">Reference proteome</keyword>
<sequence length="91" mass="10591">MKEIAIRITCKDGAKYLNTDEDGFDTISKTILAMYQEKIIIRVHAFKKNEEVKVEFVRNIKNDEFNNYIGSGLEMLINISDKNYNILEEKA</sequence>
<protein>
    <submittedName>
        <fullName evidence="1">Uncharacterized protein</fullName>
    </submittedName>
</protein>
<dbReference type="EMBL" id="WTPW01000002">
    <property type="protein sequence ID" value="KAF0562270.1"/>
    <property type="molecule type" value="Genomic_DNA"/>
</dbReference>
<accession>A0A8H4EVP4</accession>
<name>A0A8H4EVP4_GIGMA</name>
<gene>
    <name evidence="1" type="ORF">F8M41_000046</name>
</gene>
<dbReference type="Proteomes" id="UP000439903">
    <property type="component" value="Unassembled WGS sequence"/>
</dbReference>